<evidence type="ECO:0000313" key="3">
    <source>
        <dbReference type="Proteomes" id="UP000233556"/>
    </source>
</evidence>
<gene>
    <name evidence="2" type="ORF">llap_10869</name>
</gene>
<dbReference type="AlphaFoldDB" id="A0A2I0TYD8"/>
<proteinExistence type="predicted"/>
<reference evidence="3" key="1">
    <citation type="submission" date="2017-11" db="EMBL/GenBank/DDBJ databases">
        <authorList>
            <person name="Lima N.C."/>
            <person name="Parody-Merino A.M."/>
            <person name="Battley P.F."/>
            <person name="Fidler A.E."/>
            <person name="Prosdocimi F."/>
        </authorList>
    </citation>
    <scope>NUCLEOTIDE SEQUENCE [LARGE SCALE GENOMIC DNA]</scope>
</reference>
<sequence length="136" mass="15032">MGSLGEGGGLGAACLRELQETISSAAKITWGNMDCCHAQLRLFPFLVKDGPSGSGRSEGKDGSLGSIDDLAQQYADYYNTCFTDVCERMEELRKRRVSQELDMLEERYSICRGFGIVNGEQRQLPSISQMCYVSKI</sequence>
<dbReference type="Pfam" id="PF26285">
    <property type="entry name" value="SASH1_Homeodomain"/>
    <property type="match status" value="1"/>
</dbReference>
<evidence type="ECO:0000313" key="2">
    <source>
        <dbReference type="EMBL" id="PKU38826.1"/>
    </source>
</evidence>
<evidence type="ECO:0000259" key="1">
    <source>
        <dbReference type="Pfam" id="PF26285"/>
    </source>
</evidence>
<dbReference type="EMBL" id="KZ506645">
    <property type="protein sequence ID" value="PKU38826.1"/>
    <property type="molecule type" value="Genomic_DNA"/>
</dbReference>
<dbReference type="OrthoDB" id="1919336at2759"/>
<dbReference type="Proteomes" id="UP000233556">
    <property type="component" value="Unassembled WGS sequence"/>
</dbReference>
<organism evidence="2 3">
    <name type="scientific">Limosa lapponica baueri</name>
    <dbReference type="NCBI Taxonomy" id="1758121"/>
    <lineage>
        <taxon>Eukaryota</taxon>
        <taxon>Metazoa</taxon>
        <taxon>Chordata</taxon>
        <taxon>Craniata</taxon>
        <taxon>Vertebrata</taxon>
        <taxon>Euteleostomi</taxon>
        <taxon>Archelosauria</taxon>
        <taxon>Archosauria</taxon>
        <taxon>Dinosauria</taxon>
        <taxon>Saurischia</taxon>
        <taxon>Theropoda</taxon>
        <taxon>Coelurosauria</taxon>
        <taxon>Aves</taxon>
        <taxon>Neognathae</taxon>
        <taxon>Neoaves</taxon>
        <taxon>Charadriiformes</taxon>
        <taxon>Scolopacidae</taxon>
        <taxon>Limosa</taxon>
    </lineage>
</organism>
<dbReference type="InterPro" id="IPR058666">
    <property type="entry name" value="SASH1/NUB1_homeodomain"/>
</dbReference>
<keyword evidence="3" id="KW-1185">Reference proteome</keyword>
<reference evidence="3" key="2">
    <citation type="submission" date="2017-12" db="EMBL/GenBank/DDBJ databases">
        <title>Genome sequence of the Bar-tailed Godwit (Limosa lapponica baueri).</title>
        <authorList>
            <person name="Lima N.C.B."/>
            <person name="Parody-Merino A.M."/>
            <person name="Battley P.F."/>
            <person name="Fidler A.E."/>
            <person name="Prosdocimi F."/>
        </authorList>
    </citation>
    <scope>NUCLEOTIDE SEQUENCE [LARGE SCALE GENOMIC DNA]</scope>
</reference>
<accession>A0A2I0TYD8</accession>
<protein>
    <submittedName>
        <fullName evidence="2">Sam and sh3 domain-containing protein 1 isoform x1</fullName>
    </submittedName>
</protein>
<feature type="domain" description="SASH1/NUB1 homeodomain-like" evidence="1">
    <location>
        <begin position="60"/>
        <end position="103"/>
    </location>
</feature>
<name>A0A2I0TYD8_LIMLA</name>